<name>A0A2W5A3A9_9BACT</name>
<dbReference type="SUPFAM" id="SSF56436">
    <property type="entry name" value="C-type lectin-like"/>
    <property type="match status" value="1"/>
</dbReference>
<organism evidence="1 2">
    <name type="scientific">Micavibrio aeruginosavorus</name>
    <dbReference type="NCBI Taxonomy" id="349221"/>
    <lineage>
        <taxon>Bacteria</taxon>
        <taxon>Pseudomonadati</taxon>
        <taxon>Bdellovibrionota</taxon>
        <taxon>Bdellovibrionia</taxon>
        <taxon>Bdellovibrionales</taxon>
        <taxon>Pseudobdellovibrionaceae</taxon>
        <taxon>Micavibrio</taxon>
    </lineage>
</organism>
<proteinExistence type="predicted"/>
<sequence>MPFFRNFCSFFFHRHCEEQSDAAIHPAAWIAPALRRNDGKLFAVILFLSVFSVLPAHAACINPVGDHGDMLYNRDHTVMQYCNGTNWVSMDASRAGGGSDNLGDHTATKDLDMATHKIVNAAIPTSSADVTNKAYVDAAVASAASSGQQSTAPTTCYYTQGGTCGSGYVQMDGTFIGGGSSNVTHIICCTSPSETSGVGMDTNGIAQGGYFVMTGQTYKGDLGGLSGANAKCLTELQTHPWKGKGSAGTLTASRVKAFLCDGTGCNNLQPYTRYLFARSRDVGSGGAAMITNDTGQGPNDASAWHTAAYFGSSGYWWSGREAGTATAWPTTGSGAHCTNWTNATSSYSGTRGRLSYTDTQRWNYNTYPCTNEYSLICFVNPAAE</sequence>
<comment type="caution">
    <text evidence="1">The sequence shown here is derived from an EMBL/GenBank/DDBJ whole genome shotgun (WGS) entry which is preliminary data.</text>
</comment>
<dbReference type="InterPro" id="IPR016186">
    <property type="entry name" value="C-type_lectin-like/link_sf"/>
</dbReference>
<reference evidence="1 2" key="1">
    <citation type="submission" date="2017-08" db="EMBL/GenBank/DDBJ databases">
        <title>Infants hospitalized years apart are colonized by the same room-sourced microbial strains.</title>
        <authorList>
            <person name="Brooks B."/>
            <person name="Olm M.R."/>
            <person name="Firek B.A."/>
            <person name="Baker R."/>
            <person name="Thomas B.C."/>
            <person name="Morowitz M.J."/>
            <person name="Banfield J.F."/>
        </authorList>
    </citation>
    <scope>NUCLEOTIDE SEQUENCE [LARGE SCALE GENOMIC DNA]</scope>
    <source>
        <strain evidence="1">S2_018_000_R2_104</strain>
    </source>
</reference>
<accession>A0A2W5A3A9</accession>
<dbReference type="Proteomes" id="UP000249557">
    <property type="component" value="Unassembled WGS sequence"/>
</dbReference>
<dbReference type="EMBL" id="QFNK01000085">
    <property type="protein sequence ID" value="PZO86899.1"/>
    <property type="molecule type" value="Genomic_DNA"/>
</dbReference>
<dbReference type="InterPro" id="IPR016187">
    <property type="entry name" value="CTDL_fold"/>
</dbReference>
<evidence type="ECO:0008006" key="3">
    <source>
        <dbReference type="Google" id="ProtNLM"/>
    </source>
</evidence>
<evidence type="ECO:0000313" key="1">
    <source>
        <dbReference type="EMBL" id="PZO86899.1"/>
    </source>
</evidence>
<gene>
    <name evidence="1" type="ORF">DI626_05325</name>
</gene>
<dbReference type="Gene3D" id="3.10.100.10">
    <property type="entry name" value="Mannose-Binding Protein A, subunit A"/>
    <property type="match status" value="1"/>
</dbReference>
<evidence type="ECO:0000313" key="2">
    <source>
        <dbReference type="Proteomes" id="UP000249557"/>
    </source>
</evidence>
<protein>
    <recommendedName>
        <fullName evidence="3">DUF1554 domain-containing protein</fullName>
    </recommendedName>
</protein>
<dbReference type="AlphaFoldDB" id="A0A2W5A3A9"/>